<dbReference type="Proteomes" id="UP000039865">
    <property type="component" value="Unassembled WGS sequence"/>
</dbReference>
<dbReference type="EMBL" id="CCKQ01014830">
    <property type="protein sequence ID" value="CDW86625.1"/>
    <property type="molecule type" value="Genomic_DNA"/>
</dbReference>
<dbReference type="AlphaFoldDB" id="A0A078AVY8"/>
<evidence type="ECO:0000256" key="1">
    <source>
        <dbReference type="SAM" id="MobiDB-lite"/>
    </source>
</evidence>
<accession>A0A078AVY8</accession>
<gene>
    <name evidence="2" type="primary">Contig10242.g10930</name>
    <name evidence="2" type="ORF">STYLEM_15722</name>
</gene>
<feature type="region of interest" description="Disordered" evidence="1">
    <location>
        <begin position="436"/>
        <end position="464"/>
    </location>
</feature>
<keyword evidence="3" id="KW-1185">Reference proteome</keyword>
<dbReference type="InParanoid" id="A0A078AVY8"/>
<organism evidence="2 3">
    <name type="scientific">Stylonychia lemnae</name>
    <name type="common">Ciliate</name>
    <dbReference type="NCBI Taxonomy" id="5949"/>
    <lineage>
        <taxon>Eukaryota</taxon>
        <taxon>Sar</taxon>
        <taxon>Alveolata</taxon>
        <taxon>Ciliophora</taxon>
        <taxon>Intramacronucleata</taxon>
        <taxon>Spirotrichea</taxon>
        <taxon>Stichotrichia</taxon>
        <taxon>Sporadotrichida</taxon>
        <taxon>Oxytrichidae</taxon>
        <taxon>Stylonychinae</taxon>
        <taxon>Stylonychia</taxon>
    </lineage>
</organism>
<name>A0A078AVY8_STYLE</name>
<sequence length="464" mass="54083">MSVGIRTSRIITVYDPFGYPVPKMVDIVEYRPQSRAQSPYKPDTNRLQKVNYDNPFASPDKLDIDIPLMENKNIFSRSIVLSQSNKKRRPLDQSVDDDEFRFERIRKAFKRSQQLIQKSDKDCLTRVFWELKNNVPRLDALKHDPKFVFERLELSEDILKRKYDMRAENVFGLVMLESTMINKKNCSNGLLLLNKQEEIKTGDPIDLRDSRFYQGLYKNHFGQTYKNEVFLHGFKKKFDQNWAENTITVNRDHNKWSGTRVLNMFNKQLIYYGLNRRLHGDLGPLENSSPNIVTNPVYRLFDIFLKRRFTGDDIKDLQFVISALLSKWISLEFIREIIVERQGIDDDDADVIIANLQILIDKQIFVPIDYSECLFIKYEPTTYKGYYKLIMGNTKKFNRPSCMCCGGCCTHKKKRNNPINRPQSALSARNTLGKQPASLTLTPSKDNGTTPTQATPDTLKRSRV</sequence>
<feature type="compositionally biased region" description="Polar residues" evidence="1">
    <location>
        <begin position="436"/>
        <end position="456"/>
    </location>
</feature>
<protein>
    <submittedName>
        <fullName evidence="2">Uncharacterized protein</fullName>
    </submittedName>
</protein>
<evidence type="ECO:0000313" key="2">
    <source>
        <dbReference type="EMBL" id="CDW86625.1"/>
    </source>
</evidence>
<proteinExistence type="predicted"/>
<evidence type="ECO:0000313" key="3">
    <source>
        <dbReference type="Proteomes" id="UP000039865"/>
    </source>
</evidence>
<reference evidence="2 3" key="1">
    <citation type="submission" date="2014-06" db="EMBL/GenBank/DDBJ databases">
        <authorList>
            <person name="Swart Estienne"/>
        </authorList>
    </citation>
    <scope>NUCLEOTIDE SEQUENCE [LARGE SCALE GENOMIC DNA]</scope>
    <source>
        <strain evidence="2 3">130c</strain>
    </source>
</reference>